<dbReference type="Gene3D" id="3.30.420.10">
    <property type="entry name" value="Ribonuclease H-like superfamily/Ribonuclease H"/>
    <property type="match status" value="1"/>
</dbReference>
<gene>
    <name evidence="1" type="ORF">SAMN05216537_11256</name>
</gene>
<proteinExistence type="predicted"/>
<evidence type="ECO:0008006" key="3">
    <source>
        <dbReference type="Google" id="ProtNLM"/>
    </source>
</evidence>
<name>A0A1H5VSH0_9FIRM</name>
<evidence type="ECO:0000313" key="2">
    <source>
        <dbReference type="Proteomes" id="UP000236726"/>
    </source>
</evidence>
<reference evidence="1 2" key="1">
    <citation type="submission" date="2016-10" db="EMBL/GenBank/DDBJ databases">
        <authorList>
            <person name="de Groot N.N."/>
        </authorList>
    </citation>
    <scope>NUCLEOTIDE SEQUENCE [LARGE SCALE GENOMIC DNA]</scope>
    <source>
        <strain evidence="1 2">D15d</strain>
    </source>
</reference>
<dbReference type="SUPFAM" id="SSF53098">
    <property type="entry name" value="Ribonuclease H-like"/>
    <property type="match status" value="1"/>
</dbReference>
<accession>A0A1H5VSH0</accession>
<dbReference type="InterPro" id="IPR036397">
    <property type="entry name" value="RNaseH_sf"/>
</dbReference>
<dbReference type="GO" id="GO:0003676">
    <property type="term" value="F:nucleic acid binding"/>
    <property type="evidence" value="ECO:0007669"/>
    <property type="project" value="InterPro"/>
</dbReference>
<evidence type="ECO:0000313" key="1">
    <source>
        <dbReference type="EMBL" id="SEF89928.1"/>
    </source>
</evidence>
<organism evidence="1 2">
    <name type="scientific">Lachnospira multipara</name>
    <dbReference type="NCBI Taxonomy" id="28051"/>
    <lineage>
        <taxon>Bacteria</taxon>
        <taxon>Bacillati</taxon>
        <taxon>Bacillota</taxon>
        <taxon>Clostridia</taxon>
        <taxon>Lachnospirales</taxon>
        <taxon>Lachnospiraceae</taxon>
        <taxon>Lachnospira</taxon>
    </lineage>
</organism>
<dbReference type="Proteomes" id="UP000236726">
    <property type="component" value="Unassembled WGS sequence"/>
</dbReference>
<dbReference type="InterPro" id="IPR012337">
    <property type="entry name" value="RNaseH-like_sf"/>
</dbReference>
<protein>
    <recommendedName>
        <fullName evidence="3">Holliday junction resolvase RuvC</fullName>
    </recommendedName>
</protein>
<dbReference type="AlphaFoldDB" id="A0A1H5VSH0"/>
<dbReference type="EMBL" id="FNUL01000012">
    <property type="protein sequence ID" value="SEF89928.1"/>
    <property type="molecule type" value="Genomic_DNA"/>
</dbReference>
<keyword evidence="2" id="KW-1185">Reference proteome</keyword>
<sequence>MGLYSYCVRELMNKKIVMLVFDISSQKTGFACFVNAKYDNGKTIDLSKIKDKDIRLKHMQMEIIRVCKKYNPKIIVVENPIYKSNIKSYGLLKEILGTIEGYCIANNIYCHKYYPSEWRKQLKEFGPIPKKRDELKAWSIESVKKKYLFMPDDDNHSDAILIGDAYINEMLDIEQRV</sequence>